<proteinExistence type="predicted"/>
<protein>
    <submittedName>
        <fullName evidence="1">Uncharacterized protein</fullName>
    </submittedName>
</protein>
<dbReference type="EMBL" id="UYYB01103897">
    <property type="protein sequence ID" value="VDM79078.1"/>
    <property type="molecule type" value="Genomic_DNA"/>
</dbReference>
<dbReference type="Proteomes" id="UP000270094">
    <property type="component" value="Unassembled WGS sequence"/>
</dbReference>
<evidence type="ECO:0000313" key="1">
    <source>
        <dbReference type="EMBL" id="VDM79078.1"/>
    </source>
</evidence>
<accession>A0A3P7LIT2</accession>
<evidence type="ECO:0000313" key="2">
    <source>
        <dbReference type="Proteomes" id="UP000270094"/>
    </source>
</evidence>
<keyword evidence="2" id="KW-1185">Reference proteome</keyword>
<organism evidence="1 2">
    <name type="scientific">Strongylus vulgaris</name>
    <name type="common">Blood worm</name>
    <dbReference type="NCBI Taxonomy" id="40348"/>
    <lineage>
        <taxon>Eukaryota</taxon>
        <taxon>Metazoa</taxon>
        <taxon>Ecdysozoa</taxon>
        <taxon>Nematoda</taxon>
        <taxon>Chromadorea</taxon>
        <taxon>Rhabditida</taxon>
        <taxon>Rhabditina</taxon>
        <taxon>Rhabditomorpha</taxon>
        <taxon>Strongyloidea</taxon>
        <taxon>Strongylidae</taxon>
        <taxon>Strongylus</taxon>
    </lineage>
</organism>
<name>A0A3P7LIT2_STRVU</name>
<reference evidence="1 2" key="1">
    <citation type="submission" date="2018-11" db="EMBL/GenBank/DDBJ databases">
        <authorList>
            <consortium name="Pathogen Informatics"/>
        </authorList>
    </citation>
    <scope>NUCLEOTIDE SEQUENCE [LARGE SCALE GENOMIC DNA]</scope>
</reference>
<dbReference type="OrthoDB" id="5874059at2759"/>
<gene>
    <name evidence="1" type="ORF">SVUK_LOCUS14076</name>
</gene>
<sequence length="195" mass="22607">MDTLYERERSVNNGHLCWKTSKNTETIANPKKIAEFKCNCKFLWLKEVHGLSALMMAKQLKFPTLVFCPKYGDALHLEPLLQDMRLRLGFVDEEVGYDVLRYLIAGSGLDKVKLGNWNAAYILELNSLYKNWRGNRTQDQMFDFVFNENGYTCAEMFQECYAGSLELDCCKVFEPTFVMMRGRCVCADITLRDCQ</sequence>
<dbReference type="AlphaFoldDB" id="A0A3P7LIT2"/>